<protein>
    <recommendedName>
        <fullName evidence="6">Pisatin demethylase</fullName>
    </recommendedName>
</protein>
<dbReference type="GO" id="GO:0016705">
    <property type="term" value="F:oxidoreductase activity, acting on paired donors, with incorporation or reduction of molecular oxygen"/>
    <property type="evidence" value="ECO:0007669"/>
    <property type="project" value="InterPro"/>
</dbReference>
<sequence>MEPEVEDCIRVFKQQLEDMASSGTIMDLQFWMQCYAFDVISQITLGTRFGFLDSGVDKGGIFASLHEYLKYCAVVGVEHEWHETLFWIMSKLPARGLAYVGQFTGEQIDKGKQALKVVDAAETAQRKDFLSKLFRLHSENPKKFPEAAIFTTCITNIGAGSDTTSISLCAIIQNLAACPAVFRKLRQDIDAKYKELGEPEFIPFPETQSMEYLQACIKEALRLHPATGLPLERIVPQDGVVLSGTYFPAGTVVGVNTWVAHRNQDVFGSNADEFVPERWLSQSKEKLSLMEANWMPIS</sequence>
<dbReference type="InterPro" id="IPR036396">
    <property type="entry name" value="Cyt_P450_sf"/>
</dbReference>
<dbReference type="SUPFAM" id="SSF48264">
    <property type="entry name" value="Cytochrome P450"/>
    <property type="match status" value="1"/>
</dbReference>
<dbReference type="EMBL" id="JAOQAZ010000031">
    <property type="protein sequence ID" value="KAJ4250192.1"/>
    <property type="molecule type" value="Genomic_DNA"/>
</dbReference>
<dbReference type="AlphaFoldDB" id="A0A9W8RS21"/>
<accession>A0A9W8RS21</accession>
<dbReference type="PRINTS" id="PR00463">
    <property type="entry name" value="EP450I"/>
</dbReference>
<evidence type="ECO:0000313" key="4">
    <source>
        <dbReference type="EMBL" id="KAJ4250192.1"/>
    </source>
</evidence>
<dbReference type="Proteomes" id="UP001152049">
    <property type="component" value="Unassembled WGS sequence"/>
</dbReference>
<gene>
    <name evidence="4" type="ORF">NW762_012007</name>
</gene>
<reference evidence="4" key="1">
    <citation type="submission" date="2022-09" db="EMBL/GenBank/DDBJ databases">
        <title>Fusarium specimens isolated from Avocado Roots.</title>
        <authorList>
            <person name="Stajich J."/>
            <person name="Roper C."/>
            <person name="Heimlech-Rivalta G."/>
        </authorList>
    </citation>
    <scope>NUCLEOTIDE SEQUENCE</scope>
    <source>
        <strain evidence="4">CF00136</strain>
    </source>
</reference>
<evidence type="ECO:0000256" key="3">
    <source>
        <dbReference type="ARBA" id="ARBA00023004"/>
    </source>
</evidence>
<dbReference type="PANTHER" id="PTHR24305:SF190">
    <property type="entry name" value="P450, PUTATIVE (EUROFUNG)-RELATED"/>
    <property type="match status" value="1"/>
</dbReference>
<dbReference type="InterPro" id="IPR001128">
    <property type="entry name" value="Cyt_P450"/>
</dbReference>
<keyword evidence="2" id="KW-0479">Metal-binding</keyword>
<comment type="caution">
    <text evidence="4">The sequence shown here is derived from an EMBL/GenBank/DDBJ whole genome shotgun (WGS) entry which is preliminary data.</text>
</comment>
<keyword evidence="3" id="KW-0408">Iron</keyword>
<keyword evidence="5" id="KW-1185">Reference proteome</keyword>
<dbReference type="PANTHER" id="PTHR24305">
    <property type="entry name" value="CYTOCHROME P450"/>
    <property type="match status" value="1"/>
</dbReference>
<proteinExistence type="predicted"/>
<evidence type="ECO:0000313" key="5">
    <source>
        <dbReference type="Proteomes" id="UP001152049"/>
    </source>
</evidence>
<dbReference type="InterPro" id="IPR002401">
    <property type="entry name" value="Cyt_P450_E_grp-I"/>
</dbReference>
<dbReference type="Pfam" id="PF00067">
    <property type="entry name" value="p450"/>
    <property type="match status" value="1"/>
</dbReference>
<name>A0A9W8RS21_9HYPO</name>
<dbReference type="GO" id="GO:0020037">
    <property type="term" value="F:heme binding"/>
    <property type="evidence" value="ECO:0007669"/>
    <property type="project" value="InterPro"/>
</dbReference>
<dbReference type="OrthoDB" id="3934656at2759"/>
<organism evidence="4 5">
    <name type="scientific">Fusarium torreyae</name>
    <dbReference type="NCBI Taxonomy" id="1237075"/>
    <lineage>
        <taxon>Eukaryota</taxon>
        <taxon>Fungi</taxon>
        <taxon>Dikarya</taxon>
        <taxon>Ascomycota</taxon>
        <taxon>Pezizomycotina</taxon>
        <taxon>Sordariomycetes</taxon>
        <taxon>Hypocreomycetidae</taxon>
        <taxon>Hypocreales</taxon>
        <taxon>Nectriaceae</taxon>
        <taxon>Fusarium</taxon>
    </lineage>
</organism>
<evidence type="ECO:0008006" key="6">
    <source>
        <dbReference type="Google" id="ProtNLM"/>
    </source>
</evidence>
<dbReference type="Gene3D" id="1.10.630.10">
    <property type="entry name" value="Cytochrome P450"/>
    <property type="match status" value="1"/>
</dbReference>
<dbReference type="GO" id="GO:0005506">
    <property type="term" value="F:iron ion binding"/>
    <property type="evidence" value="ECO:0007669"/>
    <property type="project" value="InterPro"/>
</dbReference>
<evidence type="ECO:0000256" key="2">
    <source>
        <dbReference type="ARBA" id="ARBA00022723"/>
    </source>
</evidence>
<keyword evidence="1" id="KW-0349">Heme</keyword>
<dbReference type="GO" id="GO:0004497">
    <property type="term" value="F:monooxygenase activity"/>
    <property type="evidence" value="ECO:0007669"/>
    <property type="project" value="InterPro"/>
</dbReference>
<dbReference type="InterPro" id="IPR050121">
    <property type="entry name" value="Cytochrome_P450_monoxygenase"/>
</dbReference>
<evidence type="ECO:0000256" key="1">
    <source>
        <dbReference type="ARBA" id="ARBA00022617"/>
    </source>
</evidence>